<dbReference type="EMBL" id="JBHLVX010000055">
    <property type="protein sequence ID" value="MFC0269220.1"/>
    <property type="molecule type" value="Genomic_DNA"/>
</dbReference>
<evidence type="ECO:0000256" key="2">
    <source>
        <dbReference type="SAM" id="MobiDB-lite"/>
    </source>
</evidence>
<feature type="compositionally biased region" description="Polar residues" evidence="2">
    <location>
        <begin position="517"/>
        <end position="526"/>
    </location>
</feature>
<feature type="region of interest" description="Disordered" evidence="2">
    <location>
        <begin position="364"/>
        <end position="408"/>
    </location>
</feature>
<dbReference type="RefSeq" id="WP_156826753.1">
    <property type="nucleotide sequence ID" value="NZ_JBHLVX010000055.1"/>
</dbReference>
<keyword evidence="3" id="KW-1133">Transmembrane helix</keyword>
<evidence type="ECO:0000256" key="1">
    <source>
        <dbReference type="SAM" id="Coils"/>
    </source>
</evidence>
<comment type="caution">
    <text evidence="6">The sequence shown here is derived from an EMBL/GenBank/DDBJ whole genome shotgun (WGS) entry which is preliminary data.</text>
</comment>
<feature type="compositionally biased region" description="Low complexity" evidence="2">
    <location>
        <begin position="455"/>
        <end position="476"/>
    </location>
</feature>
<dbReference type="Pfam" id="PF25800">
    <property type="entry name" value="FimV_N"/>
    <property type="match status" value="1"/>
</dbReference>
<feature type="region of interest" description="Disordered" evidence="2">
    <location>
        <begin position="154"/>
        <end position="188"/>
    </location>
</feature>
<organism evidence="6 7">
    <name type="scientific">Kushneria aurantia</name>
    <dbReference type="NCBI Taxonomy" id="504092"/>
    <lineage>
        <taxon>Bacteria</taxon>
        <taxon>Pseudomonadati</taxon>
        <taxon>Pseudomonadota</taxon>
        <taxon>Gammaproteobacteria</taxon>
        <taxon>Oceanospirillales</taxon>
        <taxon>Halomonadaceae</taxon>
        <taxon>Kushneria</taxon>
    </lineage>
</organism>
<dbReference type="Proteomes" id="UP001589814">
    <property type="component" value="Unassembled WGS sequence"/>
</dbReference>
<keyword evidence="1" id="KW-0175">Coiled coil</keyword>
<feature type="compositionally biased region" description="Low complexity" evidence="2">
    <location>
        <begin position="274"/>
        <end position="319"/>
    </location>
</feature>
<protein>
    <recommendedName>
        <fullName evidence="5">FimV N-terminal domain-containing protein</fullName>
    </recommendedName>
</protein>
<feature type="transmembrane region" description="Helical" evidence="3">
    <location>
        <begin position="325"/>
        <end position="345"/>
    </location>
</feature>
<keyword evidence="7" id="KW-1185">Reference proteome</keyword>
<feature type="region of interest" description="Disordered" evidence="2">
    <location>
        <begin position="259"/>
        <end position="319"/>
    </location>
</feature>
<feature type="domain" description="FimV N-terminal" evidence="5">
    <location>
        <begin position="27"/>
        <end position="129"/>
    </location>
</feature>
<name>A0ABV6G6D1_9GAMM</name>
<feature type="compositionally biased region" description="Basic and acidic residues" evidence="2">
    <location>
        <begin position="534"/>
        <end position="545"/>
    </location>
</feature>
<keyword evidence="3" id="KW-0472">Membrane</keyword>
<evidence type="ECO:0000313" key="6">
    <source>
        <dbReference type="EMBL" id="MFC0269220.1"/>
    </source>
</evidence>
<sequence length="597" mass="62409">MPSGRAITLFAALLLTLLLPASPAQALGVGMPQVSSGLNQPLQARVPLIDSGALSADQIQASLADERLWQALGLSRSAATDTLRLDVQGSPGALYLRMRGTRPFAGAMLQTLITLRWPQGAITPRITLLPSLGAGGGDDTTQQMAPADSLAALANPRNARQPPAPREVSRERSSGAANPSAESGSAANGVAAAELAALRSRVDELEERLQAQQMAQTSLSSTLSAGGSTAELIDTLDERQQQLAARLDSLDEQRLASLTDAPSPAGEAPPATPNSADSISNAASAGSASAATPDADAAQQASSSPSGETSQPAAPASASTAAAGGFPWLWLAAGLALLAVLLIALRAWRERRYRPVTADEIGLAASTEKEGDESDQTSAPEQENAEADRRSASRGGADSATPSPEETQAQAIRDEAAIFEQYGRLAQARELLESGQQNYPDSEILKQALAALALREQEQQAQAQAGQSAAPQESAARAQRDANEAEPRAPSTPEHVASGESEDDTEEPQERGDRVDTSSSAFSLLTPQELELQESERQQQRRPSVDIDTSGLQLSAPGLPEEPGTGDRARGSKVAFSPEDTDNERPESARHGQRHKR</sequence>
<evidence type="ECO:0000256" key="4">
    <source>
        <dbReference type="SAM" id="SignalP"/>
    </source>
</evidence>
<evidence type="ECO:0000313" key="7">
    <source>
        <dbReference type="Proteomes" id="UP001589814"/>
    </source>
</evidence>
<feature type="signal peptide" evidence="4">
    <location>
        <begin position="1"/>
        <end position="26"/>
    </location>
</feature>
<reference evidence="6 7" key="1">
    <citation type="submission" date="2024-09" db="EMBL/GenBank/DDBJ databases">
        <authorList>
            <person name="Sun Q."/>
            <person name="Mori K."/>
        </authorList>
    </citation>
    <scope>NUCLEOTIDE SEQUENCE [LARGE SCALE GENOMIC DNA]</scope>
    <source>
        <strain evidence="6 7">CCM 7415</strain>
    </source>
</reference>
<dbReference type="InterPro" id="IPR057840">
    <property type="entry name" value="FimV_N"/>
</dbReference>
<proteinExistence type="predicted"/>
<gene>
    <name evidence="6" type="ORF">ACFFHW_14710</name>
</gene>
<feature type="compositionally biased region" description="Basic and acidic residues" evidence="2">
    <location>
        <begin position="478"/>
        <end position="487"/>
    </location>
</feature>
<keyword evidence="3" id="KW-0812">Transmembrane</keyword>
<feature type="chain" id="PRO_5046083899" description="FimV N-terminal domain-containing protein" evidence="4">
    <location>
        <begin position="27"/>
        <end position="597"/>
    </location>
</feature>
<feature type="region of interest" description="Disordered" evidence="2">
    <location>
        <begin position="455"/>
        <end position="597"/>
    </location>
</feature>
<accession>A0ABV6G6D1</accession>
<feature type="coiled-coil region" evidence="1">
    <location>
        <begin position="188"/>
        <end position="253"/>
    </location>
</feature>
<evidence type="ECO:0000256" key="3">
    <source>
        <dbReference type="SAM" id="Phobius"/>
    </source>
</evidence>
<evidence type="ECO:0000259" key="5">
    <source>
        <dbReference type="Pfam" id="PF25800"/>
    </source>
</evidence>
<keyword evidence="4" id="KW-0732">Signal</keyword>